<organism evidence="1 2">
    <name type="scientific">Panagrolaimus sp. ES5</name>
    <dbReference type="NCBI Taxonomy" id="591445"/>
    <lineage>
        <taxon>Eukaryota</taxon>
        <taxon>Metazoa</taxon>
        <taxon>Ecdysozoa</taxon>
        <taxon>Nematoda</taxon>
        <taxon>Chromadorea</taxon>
        <taxon>Rhabditida</taxon>
        <taxon>Tylenchina</taxon>
        <taxon>Panagrolaimomorpha</taxon>
        <taxon>Panagrolaimoidea</taxon>
        <taxon>Panagrolaimidae</taxon>
        <taxon>Panagrolaimus</taxon>
    </lineage>
</organism>
<dbReference type="WBParaSite" id="ES5_v2.g17234.t1">
    <property type="protein sequence ID" value="ES5_v2.g17234.t1"/>
    <property type="gene ID" value="ES5_v2.g17234"/>
</dbReference>
<dbReference type="Proteomes" id="UP000887579">
    <property type="component" value="Unplaced"/>
</dbReference>
<proteinExistence type="predicted"/>
<accession>A0AC34FIN9</accession>
<sequence length="562" mass="64133">MFEEIEWKIKGEFGCVCICLNNYFGNEIRKKFVEEGLKFGFKTVEIINYETAVFLNAMSQSKDKPINGDVIWIKWFTNFHVWKIEEKRAKFVGQCAADPSKIDELQKIMDEMKVKREPNFVICEEKIDQTNFRQISPAFQFFIPYIFNYNFISGGSLLKARITSGDPDLIHLDTERLLFQQITLKIRDKLIVTFKNGQKLPIIHSQKIIKKGDVNYLDIYKSYKNVPEAKEESFKLSNSAEIDVIFKVDTNEIYSVSFINSSNGTQSKISKSNNFFAIPQKDVLLKTNFQAIGIDLGTSRCCAAVNRKNGVQTVPLDNTGERLLPSYISYDEKNVKCGRIVIHRLRTHSKSTIFDSKRIIGRNFNDIEIDENWNFTVTNENEKIFLEIYGFNGKQKFSAEKVASELLKNIKMKAEEFQGEKIPKVVITVPAAFTDAQKVATIKAAKLAGWNEIELLPEPIAAAFAYFIDRSIPNNSTVLLFDLGGGTLDVCIFKIQNNQIQIISNTGDSKLGGRNFDTILINYFKNLLNANYGISVLKDKKYKLIFECQNIKEDLSSVLNSS</sequence>
<evidence type="ECO:0000313" key="1">
    <source>
        <dbReference type="Proteomes" id="UP000887579"/>
    </source>
</evidence>
<name>A0AC34FIN9_9BILA</name>
<reference evidence="2" key="1">
    <citation type="submission" date="2022-11" db="UniProtKB">
        <authorList>
            <consortium name="WormBaseParasite"/>
        </authorList>
    </citation>
    <scope>IDENTIFICATION</scope>
</reference>
<protein>
    <submittedName>
        <fullName evidence="2">Heat shock protein 70</fullName>
    </submittedName>
</protein>
<evidence type="ECO:0000313" key="2">
    <source>
        <dbReference type="WBParaSite" id="ES5_v2.g17234.t1"/>
    </source>
</evidence>